<feature type="transmembrane region" description="Helical" evidence="1">
    <location>
        <begin position="31"/>
        <end position="53"/>
    </location>
</feature>
<accession>A0A673FNN0</accession>
<keyword evidence="1" id="KW-0812">Transmembrane</keyword>
<evidence type="ECO:0000313" key="3">
    <source>
        <dbReference type="Proteomes" id="UP000472270"/>
    </source>
</evidence>
<dbReference type="Ensembl" id="ENSSRHT00000000688.1">
    <property type="protein sequence ID" value="ENSSRHP00000000649.1"/>
    <property type="gene ID" value="ENSSRHG00000000497.1"/>
</dbReference>
<dbReference type="Proteomes" id="UP000472270">
    <property type="component" value="Unassembled WGS sequence"/>
</dbReference>
<name>A0A673FNN0_9TELE</name>
<organism evidence="2 3">
    <name type="scientific">Sinocyclocheilus rhinocerous</name>
    <dbReference type="NCBI Taxonomy" id="307959"/>
    <lineage>
        <taxon>Eukaryota</taxon>
        <taxon>Metazoa</taxon>
        <taxon>Chordata</taxon>
        <taxon>Craniata</taxon>
        <taxon>Vertebrata</taxon>
        <taxon>Euteleostomi</taxon>
        <taxon>Actinopterygii</taxon>
        <taxon>Neopterygii</taxon>
        <taxon>Teleostei</taxon>
        <taxon>Ostariophysi</taxon>
        <taxon>Cypriniformes</taxon>
        <taxon>Cyprinidae</taxon>
        <taxon>Cyprininae</taxon>
        <taxon>Sinocyclocheilus</taxon>
    </lineage>
</organism>
<feature type="transmembrane region" description="Helical" evidence="1">
    <location>
        <begin position="6"/>
        <end position="24"/>
    </location>
</feature>
<proteinExistence type="predicted"/>
<protein>
    <submittedName>
        <fullName evidence="2">Uncharacterized protein</fullName>
    </submittedName>
</protein>
<keyword evidence="1" id="KW-0472">Membrane</keyword>
<feature type="transmembrane region" description="Helical" evidence="1">
    <location>
        <begin position="73"/>
        <end position="91"/>
    </location>
</feature>
<reference evidence="2" key="1">
    <citation type="submission" date="2025-08" db="UniProtKB">
        <authorList>
            <consortium name="Ensembl"/>
        </authorList>
    </citation>
    <scope>IDENTIFICATION</scope>
</reference>
<keyword evidence="1" id="KW-1133">Transmembrane helix</keyword>
<evidence type="ECO:0000256" key="1">
    <source>
        <dbReference type="SAM" id="Phobius"/>
    </source>
</evidence>
<evidence type="ECO:0000313" key="2">
    <source>
        <dbReference type="Ensembl" id="ENSSRHP00000000649.1"/>
    </source>
</evidence>
<sequence length="99" mass="11521">MVTISASRVLLSIIICDICLLVIYPENISFGICFTLYLAGMNSILVYVGHEVFEEYFPFRWKMANSQSHAEHLAQNLVATSIWVIIAYLLYRRKIFWKI</sequence>
<keyword evidence="3" id="KW-1185">Reference proteome</keyword>
<reference evidence="2" key="2">
    <citation type="submission" date="2025-09" db="UniProtKB">
        <authorList>
            <consortium name="Ensembl"/>
        </authorList>
    </citation>
    <scope>IDENTIFICATION</scope>
</reference>
<dbReference type="AlphaFoldDB" id="A0A673FNN0"/>